<reference evidence="1" key="1">
    <citation type="submission" date="2023-06" db="EMBL/GenBank/DDBJ databases">
        <title>Genomic of Parafulvivirga corallium.</title>
        <authorList>
            <person name="Wang G."/>
        </authorList>
    </citation>
    <scope>NUCLEOTIDE SEQUENCE</scope>
    <source>
        <strain evidence="1">BMA10</strain>
    </source>
</reference>
<evidence type="ECO:0000313" key="1">
    <source>
        <dbReference type="EMBL" id="MDN5201424.1"/>
    </source>
</evidence>
<dbReference type="PROSITE" id="PS51257">
    <property type="entry name" value="PROKAR_LIPOPROTEIN"/>
    <property type="match status" value="1"/>
</dbReference>
<dbReference type="RefSeq" id="WP_346751446.1">
    <property type="nucleotide sequence ID" value="NZ_JAUJEA010000002.1"/>
</dbReference>
<name>A0ABT8KL32_9BACT</name>
<gene>
    <name evidence="1" type="ORF">QQ008_08630</name>
</gene>
<accession>A0ABT8KL32</accession>
<organism evidence="1 2">
    <name type="scientific">Splendidivirga corallicola</name>
    <dbReference type="NCBI Taxonomy" id="3051826"/>
    <lineage>
        <taxon>Bacteria</taxon>
        <taxon>Pseudomonadati</taxon>
        <taxon>Bacteroidota</taxon>
        <taxon>Cytophagia</taxon>
        <taxon>Cytophagales</taxon>
        <taxon>Splendidivirgaceae</taxon>
        <taxon>Splendidivirga</taxon>
    </lineage>
</organism>
<dbReference type="EMBL" id="JAUJEA010000002">
    <property type="protein sequence ID" value="MDN5201424.1"/>
    <property type="molecule type" value="Genomic_DNA"/>
</dbReference>
<protein>
    <submittedName>
        <fullName evidence="1">Uncharacterized protein</fullName>
    </submittedName>
</protein>
<sequence length="177" mass="19203">MKKIGLNVGVLVIALAMFSCEDDITSINLNSELEEEVNVSAGEGQSQFTQSVTIDATQDSDIQEYLGKIKEYQIESITYRIEDYQGDASTQFSGSLTIMPSGTATGNTFEYQIDPVTLSTSQGQDIPVNFSQDDLDEIEGLLRASNAVNTSVIGMLSDVPASFRLILKMTIKVKANA</sequence>
<evidence type="ECO:0000313" key="2">
    <source>
        <dbReference type="Proteomes" id="UP001172082"/>
    </source>
</evidence>
<comment type="caution">
    <text evidence="1">The sequence shown here is derived from an EMBL/GenBank/DDBJ whole genome shotgun (WGS) entry which is preliminary data.</text>
</comment>
<keyword evidence="2" id="KW-1185">Reference proteome</keyword>
<proteinExistence type="predicted"/>
<dbReference type="Proteomes" id="UP001172082">
    <property type="component" value="Unassembled WGS sequence"/>
</dbReference>